<dbReference type="Gene3D" id="3.40.50.10900">
    <property type="entry name" value="PAC-like subunit"/>
    <property type="match status" value="2"/>
</dbReference>
<dbReference type="PANTHER" id="PTHR12970:SF1">
    <property type="entry name" value="PROTEASOME ASSEMBLY CHAPERONE 2"/>
    <property type="match status" value="1"/>
</dbReference>
<dbReference type="Pfam" id="PF09754">
    <property type="entry name" value="PAC2"/>
    <property type="match status" value="1"/>
</dbReference>
<dbReference type="GO" id="GO:0005634">
    <property type="term" value="C:nucleus"/>
    <property type="evidence" value="ECO:0007669"/>
    <property type="project" value="TreeGrafter"/>
</dbReference>
<proteinExistence type="inferred from homology"/>
<evidence type="ECO:0000256" key="2">
    <source>
        <dbReference type="ARBA" id="ARBA00023186"/>
    </source>
</evidence>
<keyword evidence="2" id="KW-0143">Chaperone</keyword>
<protein>
    <recommendedName>
        <fullName evidence="1">Proteasome assembly chaperone 2</fullName>
    </recommendedName>
</protein>
<accession>A0A7G3ZM68</accession>
<dbReference type="EMBL" id="CP059252">
    <property type="protein sequence ID" value="QLL34604.1"/>
    <property type="molecule type" value="Genomic_DNA"/>
</dbReference>
<dbReference type="RefSeq" id="XP_037141278.1">
    <property type="nucleotide sequence ID" value="XM_037285382.1"/>
</dbReference>
<evidence type="ECO:0000256" key="3">
    <source>
        <dbReference type="ARBA" id="ARBA00025745"/>
    </source>
</evidence>
<comment type="similarity">
    <text evidence="3">Belongs to the PSMG2 family.</text>
</comment>
<dbReference type="GO" id="GO:0005829">
    <property type="term" value="C:cytosol"/>
    <property type="evidence" value="ECO:0007669"/>
    <property type="project" value="TreeGrafter"/>
</dbReference>
<dbReference type="AlphaFoldDB" id="A0A7G3ZM68"/>
<name>A0A7G3ZM68_9SACH</name>
<dbReference type="InterPro" id="IPR038389">
    <property type="entry name" value="PSMG2_sf"/>
</dbReference>
<dbReference type="GO" id="GO:0043248">
    <property type="term" value="P:proteasome assembly"/>
    <property type="evidence" value="ECO:0007669"/>
    <property type="project" value="TreeGrafter"/>
</dbReference>
<dbReference type="InterPro" id="IPR019151">
    <property type="entry name" value="Proteasome_assmbl_chaperone_2"/>
</dbReference>
<dbReference type="PANTHER" id="PTHR12970">
    <property type="entry name" value="PROTEASOME ASSEMBLY CHAPERONE 2"/>
    <property type="match status" value="1"/>
</dbReference>
<dbReference type="GeneID" id="59327845"/>
<evidence type="ECO:0000313" key="4">
    <source>
        <dbReference type="EMBL" id="QLL34604.1"/>
    </source>
</evidence>
<reference evidence="4 5" key="1">
    <citation type="submission" date="2020-06" db="EMBL/GenBank/DDBJ databases">
        <title>The yeast mating-type switching endonuclease HO is a domesticated member of an unorthodox homing genetic element family.</title>
        <authorList>
            <person name="Coughlan A.Y."/>
            <person name="Lombardi L."/>
            <person name="Braun-Galleani S."/>
            <person name="Martos A.R."/>
            <person name="Galeote V."/>
            <person name="Bigey F."/>
            <person name="Dequin S."/>
            <person name="Byrne K.P."/>
            <person name="Wolfe K.H."/>
        </authorList>
    </citation>
    <scope>NUCLEOTIDE SEQUENCE [LARGE SCALE GENOMIC DNA]</scope>
    <source>
        <strain evidence="4 5">CBS764</strain>
    </source>
</reference>
<dbReference type="OrthoDB" id="10260712at2759"/>
<gene>
    <name evidence="4" type="ORF">HG536_0G04660</name>
</gene>
<dbReference type="Proteomes" id="UP000515788">
    <property type="component" value="Chromosome 7"/>
</dbReference>
<keyword evidence="5" id="KW-1185">Reference proteome</keyword>
<evidence type="ECO:0000313" key="5">
    <source>
        <dbReference type="Proteomes" id="UP000515788"/>
    </source>
</evidence>
<dbReference type="InterPro" id="IPR016562">
    <property type="entry name" value="Proteasome_assmbl_chp_2_euk"/>
</dbReference>
<dbReference type="KEGG" id="tgb:HG536_0G04660"/>
<organism evidence="4 5">
    <name type="scientific">Torulaspora globosa</name>
    <dbReference type="NCBI Taxonomy" id="48254"/>
    <lineage>
        <taxon>Eukaryota</taxon>
        <taxon>Fungi</taxon>
        <taxon>Dikarya</taxon>
        <taxon>Ascomycota</taxon>
        <taxon>Saccharomycotina</taxon>
        <taxon>Saccharomycetes</taxon>
        <taxon>Saccharomycetales</taxon>
        <taxon>Saccharomycetaceae</taxon>
        <taxon>Torulaspora</taxon>
    </lineage>
</organism>
<evidence type="ECO:0000256" key="1">
    <source>
        <dbReference type="ARBA" id="ARBA00019186"/>
    </source>
</evidence>
<sequence>MLEKMREGYKSQRIVAALDQASVCCTVCKLTCARIDSVDLKVLQKSSRLHHLLSLSLSWKRWILFCIMAPTLVVPLVSTGNVPQLTVDLLLHSLSSEFSFVRSVDSTHLHPFVGPLDYVLDQPEPVLFKKSAPEKTYSTALELFYNQSKDVYVLQQRTPVIRGYLNNYVKDVIIPLIEAHDIEDVVLLDSFGSLDQDVAEATTLSSRTSSNFISDGTCEVGSVTDIIRNFQQSLNLNERSASSLPCSLFTFSAGSIQQEITTKQQVFNFAYHILNASLPTLKRIRYCSAYVHEGDNSEDAHLLCDHLPHIIASLGKIVNHTPPVSWKGVYGSRPIPSSYDEGVFV</sequence>